<gene>
    <name evidence="4" type="primary">maf</name>
    <name evidence="4" type="ORF">H8708_08155</name>
</gene>
<feature type="site" description="Important for substrate specificity" evidence="3">
    <location>
        <position position="72"/>
    </location>
</feature>
<keyword evidence="3" id="KW-0963">Cytoplasm</keyword>
<evidence type="ECO:0000256" key="1">
    <source>
        <dbReference type="ARBA" id="ARBA00001968"/>
    </source>
</evidence>
<dbReference type="Pfam" id="PF02545">
    <property type="entry name" value="Maf"/>
    <property type="match status" value="1"/>
</dbReference>
<name>A0ABR7NUF4_9FIRM</name>
<comment type="cofactor">
    <cofactor evidence="1 3">
        <name>a divalent metal cation</name>
        <dbReference type="ChEBI" id="CHEBI:60240"/>
    </cofactor>
</comment>
<accession>A0ABR7NUF4</accession>
<comment type="catalytic activity">
    <reaction evidence="3">
        <text>dTTP + H2O = dTMP + diphosphate + H(+)</text>
        <dbReference type="Rhea" id="RHEA:28534"/>
        <dbReference type="ChEBI" id="CHEBI:15377"/>
        <dbReference type="ChEBI" id="CHEBI:15378"/>
        <dbReference type="ChEBI" id="CHEBI:33019"/>
        <dbReference type="ChEBI" id="CHEBI:37568"/>
        <dbReference type="ChEBI" id="CHEBI:63528"/>
        <dbReference type="EC" id="3.6.1.9"/>
    </reaction>
</comment>
<comment type="function">
    <text evidence="3">Nucleoside triphosphate pyrophosphatase that hydrolyzes dTTP and UTP. May have a dual role in cell division arrest and in preventing the incorporation of modified nucleotides into cellular nucleic acids.</text>
</comment>
<dbReference type="SUPFAM" id="SSF52972">
    <property type="entry name" value="ITPase-like"/>
    <property type="match status" value="1"/>
</dbReference>
<protein>
    <recommendedName>
        <fullName evidence="3">dTTP/UTP pyrophosphatase</fullName>
        <shortName evidence="3">dTTPase/UTPase</shortName>
        <ecNumber evidence="3">3.6.1.9</ecNumber>
    </recommendedName>
    <alternativeName>
        <fullName evidence="3">Nucleoside triphosphate pyrophosphatase</fullName>
    </alternativeName>
    <alternativeName>
        <fullName evidence="3">Nucleotide pyrophosphatase</fullName>
        <shortName evidence="3">Nucleotide PPase</shortName>
    </alternativeName>
</protein>
<dbReference type="PIRSF" id="PIRSF006305">
    <property type="entry name" value="Maf"/>
    <property type="match status" value="1"/>
</dbReference>
<organism evidence="4 5">
    <name type="scientific">Enterocloster hominis</name>
    <name type="common">ex Liu et al. 2021</name>
    <dbReference type="NCBI Taxonomy" id="2763663"/>
    <lineage>
        <taxon>Bacteria</taxon>
        <taxon>Bacillati</taxon>
        <taxon>Bacillota</taxon>
        <taxon>Clostridia</taxon>
        <taxon>Lachnospirales</taxon>
        <taxon>Lachnospiraceae</taxon>
        <taxon>Enterocloster</taxon>
    </lineage>
</organism>
<dbReference type="HAMAP" id="MF_00528">
    <property type="entry name" value="Maf"/>
    <property type="match status" value="1"/>
</dbReference>
<evidence type="ECO:0000256" key="2">
    <source>
        <dbReference type="ARBA" id="ARBA00022801"/>
    </source>
</evidence>
<evidence type="ECO:0000313" key="5">
    <source>
        <dbReference type="Proteomes" id="UP000647491"/>
    </source>
</evidence>
<comment type="catalytic activity">
    <reaction evidence="3">
        <text>UTP + H2O = UMP + diphosphate + H(+)</text>
        <dbReference type="Rhea" id="RHEA:29395"/>
        <dbReference type="ChEBI" id="CHEBI:15377"/>
        <dbReference type="ChEBI" id="CHEBI:15378"/>
        <dbReference type="ChEBI" id="CHEBI:33019"/>
        <dbReference type="ChEBI" id="CHEBI:46398"/>
        <dbReference type="ChEBI" id="CHEBI:57865"/>
        <dbReference type="EC" id="3.6.1.9"/>
    </reaction>
</comment>
<dbReference type="InterPro" id="IPR029001">
    <property type="entry name" value="ITPase-like_fam"/>
</dbReference>
<dbReference type="NCBIfam" id="TIGR00172">
    <property type="entry name" value="maf"/>
    <property type="match status" value="1"/>
</dbReference>
<keyword evidence="2 3" id="KW-0378">Hydrolase</keyword>
<feature type="site" description="Important for substrate specificity" evidence="3">
    <location>
        <position position="159"/>
    </location>
</feature>
<evidence type="ECO:0000256" key="3">
    <source>
        <dbReference type="HAMAP-Rule" id="MF_00528"/>
    </source>
</evidence>
<feature type="site" description="Important for substrate specificity" evidence="3">
    <location>
        <position position="14"/>
    </location>
</feature>
<feature type="active site" description="Proton acceptor" evidence="3">
    <location>
        <position position="71"/>
    </location>
</feature>
<comment type="caution">
    <text evidence="4">The sequence shown here is derived from an EMBL/GenBank/DDBJ whole genome shotgun (WGS) entry which is preliminary data.</text>
</comment>
<dbReference type="InterPro" id="IPR003697">
    <property type="entry name" value="Maf-like"/>
</dbReference>
<sequence>MEIKNVVLASASPRRKELLLQIGIQPEIVVSHVVERVTSSVPSEVVMELASQKAADVAAGRKAGETVIGSDTVVAIDGKILGKPKTHEEAREMIGMLSGRVHQVYTGVCVILKGEDGNDCSRVFFDKTDVEVYPLTEEEIFQYAMSEEPMDKAGAYGVQGFFARYIKGLKGSYANVMGLPVSRLYQELKELNGI</sequence>
<keyword evidence="3" id="KW-0546">Nucleotide metabolism</keyword>
<reference evidence="4 5" key="1">
    <citation type="submission" date="2020-08" db="EMBL/GenBank/DDBJ databases">
        <title>Genome public.</title>
        <authorList>
            <person name="Liu C."/>
            <person name="Sun Q."/>
        </authorList>
    </citation>
    <scope>NUCLEOTIDE SEQUENCE [LARGE SCALE GENOMIC DNA]</scope>
    <source>
        <strain evidence="4 5">BX10</strain>
    </source>
</reference>
<comment type="caution">
    <text evidence="3">Lacks conserved residue(s) required for the propagation of feature annotation.</text>
</comment>
<dbReference type="Proteomes" id="UP000647491">
    <property type="component" value="Unassembled WGS sequence"/>
</dbReference>
<dbReference type="EC" id="3.6.1.9" evidence="3"/>
<evidence type="ECO:0000313" key="4">
    <source>
        <dbReference type="EMBL" id="MBC8599201.1"/>
    </source>
</evidence>
<dbReference type="Gene3D" id="3.90.950.10">
    <property type="match status" value="1"/>
</dbReference>
<dbReference type="EMBL" id="JACRTJ010000018">
    <property type="protein sequence ID" value="MBC8599201.1"/>
    <property type="molecule type" value="Genomic_DNA"/>
</dbReference>
<proteinExistence type="inferred from homology"/>
<dbReference type="PANTHER" id="PTHR43213">
    <property type="entry name" value="BIFUNCTIONAL DTTP/UTP PYROPHOSPHATASE/METHYLTRANSFERASE PROTEIN-RELATED"/>
    <property type="match status" value="1"/>
</dbReference>
<comment type="similarity">
    <text evidence="3">Belongs to the Maf family. YhdE subfamily.</text>
</comment>
<dbReference type="PANTHER" id="PTHR43213:SF5">
    <property type="entry name" value="BIFUNCTIONAL DTTP_UTP PYROPHOSPHATASE_METHYLTRANSFERASE PROTEIN-RELATED"/>
    <property type="match status" value="1"/>
</dbReference>
<dbReference type="CDD" id="cd00555">
    <property type="entry name" value="Maf"/>
    <property type="match status" value="1"/>
</dbReference>
<keyword evidence="5" id="KW-1185">Reference proteome</keyword>
<comment type="subcellular location">
    <subcellularLocation>
        <location evidence="3">Cytoplasm</location>
    </subcellularLocation>
</comment>